<dbReference type="Proteomes" id="UP000821865">
    <property type="component" value="Chromosome 4"/>
</dbReference>
<comment type="caution">
    <text evidence="1">The sequence shown here is derived from an EMBL/GenBank/DDBJ whole genome shotgun (WGS) entry which is preliminary data.</text>
</comment>
<organism evidence="1 2">
    <name type="scientific">Dermacentor silvarum</name>
    <name type="common">Tick</name>
    <dbReference type="NCBI Taxonomy" id="543639"/>
    <lineage>
        <taxon>Eukaryota</taxon>
        <taxon>Metazoa</taxon>
        <taxon>Ecdysozoa</taxon>
        <taxon>Arthropoda</taxon>
        <taxon>Chelicerata</taxon>
        <taxon>Arachnida</taxon>
        <taxon>Acari</taxon>
        <taxon>Parasitiformes</taxon>
        <taxon>Ixodida</taxon>
        <taxon>Ixodoidea</taxon>
        <taxon>Ixodidae</taxon>
        <taxon>Rhipicephalinae</taxon>
        <taxon>Dermacentor</taxon>
    </lineage>
</organism>
<keyword evidence="2" id="KW-1185">Reference proteome</keyword>
<proteinExistence type="predicted"/>
<name>A0ACB8CU23_DERSI</name>
<gene>
    <name evidence="1" type="ORF">HPB49_000687</name>
</gene>
<sequence length="502" mass="55265">MKDTVTGTTEEHDIGSPTTLVPAERSSTSPQQPSVPVHTMRRRRKKKKSKPATTKKRRRGVSLASNTTGYSIIADTATLATEETLSRRPEESPTQEELVARRVSVMSPSSPTEHPSAFNTAQSTLNAFKSAVASPLNKPEAAGCKSRQEVSMPHSPRPTSPGMRTLPVMPEALTIPSVNRSPSERRTPPTMRRSQSRGALTTVTFGRTSLTTLLPDTNTSLPTSPARGLARAAATYYGRRSVASRVITREPSTADAGMVPGALYRAGLQTCALVSLGVLTFHWLAIPLLAPSVDHWCSKPPEAGNLSDVMWRNAAIPVRSDGRFSQCTVYSMVAPVWTTESAVADTSISREERECSSWDYDLAPDVKTMTNEWNLVCDRRKQLLVAVVYNNLGGLVAMPFVGQMADRLGRWYDMSSALCLVALISSISRAVQKAERRACDRTHFRYLQSVNGYRDVTVLAPQSQIYSMTAHDLAWLRVAESNRAVHLRQLFNWALEVLRKIR</sequence>
<evidence type="ECO:0000313" key="2">
    <source>
        <dbReference type="Proteomes" id="UP000821865"/>
    </source>
</evidence>
<protein>
    <submittedName>
        <fullName evidence="1">Uncharacterized protein</fullName>
    </submittedName>
</protein>
<reference evidence="1" key="1">
    <citation type="submission" date="2020-05" db="EMBL/GenBank/DDBJ databases">
        <title>Large-scale comparative analyses of tick genomes elucidate their genetic diversity and vector capacities.</title>
        <authorList>
            <person name="Jia N."/>
            <person name="Wang J."/>
            <person name="Shi W."/>
            <person name="Du L."/>
            <person name="Sun Y."/>
            <person name="Zhan W."/>
            <person name="Jiang J."/>
            <person name="Wang Q."/>
            <person name="Zhang B."/>
            <person name="Ji P."/>
            <person name="Sakyi L.B."/>
            <person name="Cui X."/>
            <person name="Yuan T."/>
            <person name="Jiang B."/>
            <person name="Yang W."/>
            <person name="Lam T.T.-Y."/>
            <person name="Chang Q."/>
            <person name="Ding S."/>
            <person name="Wang X."/>
            <person name="Zhu J."/>
            <person name="Ruan X."/>
            <person name="Zhao L."/>
            <person name="Wei J."/>
            <person name="Que T."/>
            <person name="Du C."/>
            <person name="Cheng J."/>
            <person name="Dai P."/>
            <person name="Han X."/>
            <person name="Huang E."/>
            <person name="Gao Y."/>
            <person name="Liu J."/>
            <person name="Shao H."/>
            <person name="Ye R."/>
            <person name="Li L."/>
            <person name="Wei W."/>
            <person name="Wang X."/>
            <person name="Wang C."/>
            <person name="Yang T."/>
            <person name="Huo Q."/>
            <person name="Li W."/>
            <person name="Guo W."/>
            <person name="Chen H."/>
            <person name="Zhou L."/>
            <person name="Ni X."/>
            <person name="Tian J."/>
            <person name="Zhou Y."/>
            <person name="Sheng Y."/>
            <person name="Liu T."/>
            <person name="Pan Y."/>
            <person name="Xia L."/>
            <person name="Li J."/>
            <person name="Zhao F."/>
            <person name="Cao W."/>
        </authorList>
    </citation>
    <scope>NUCLEOTIDE SEQUENCE</scope>
    <source>
        <strain evidence="1">Dsil-2018</strain>
    </source>
</reference>
<evidence type="ECO:0000313" key="1">
    <source>
        <dbReference type="EMBL" id="KAH7952730.1"/>
    </source>
</evidence>
<dbReference type="EMBL" id="CM023473">
    <property type="protein sequence ID" value="KAH7952730.1"/>
    <property type="molecule type" value="Genomic_DNA"/>
</dbReference>
<accession>A0ACB8CU23</accession>